<comment type="similarity">
    <text evidence="5 11">Belongs to the purine/pyrimidine phosphoribosyltransferase family.</text>
</comment>
<dbReference type="GO" id="GO:0002055">
    <property type="term" value="F:adenine binding"/>
    <property type="evidence" value="ECO:0007669"/>
    <property type="project" value="TreeGrafter"/>
</dbReference>
<dbReference type="GO" id="GO:0006168">
    <property type="term" value="P:adenine salvage"/>
    <property type="evidence" value="ECO:0007669"/>
    <property type="project" value="InterPro"/>
</dbReference>
<dbReference type="Gene3D" id="3.40.50.2020">
    <property type="match status" value="1"/>
</dbReference>
<dbReference type="SUPFAM" id="SSF53271">
    <property type="entry name" value="PRTase-like"/>
    <property type="match status" value="1"/>
</dbReference>
<reference evidence="14" key="1">
    <citation type="submission" date="2021-09" db="EMBL/GenBank/DDBJ databases">
        <title>Fulvivirga sp. isolated from coastal sediment.</title>
        <authorList>
            <person name="Yu H."/>
        </authorList>
    </citation>
    <scope>NUCLEOTIDE SEQUENCE</scope>
    <source>
        <strain evidence="14">1062</strain>
    </source>
</reference>
<dbReference type="GO" id="GO:0044209">
    <property type="term" value="P:AMP salvage"/>
    <property type="evidence" value="ECO:0007669"/>
    <property type="project" value="UniProtKB-UniRule"/>
</dbReference>
<comment type="pathway">
    <text evidence="4 11">Purine metabolism; AMP biosynthesis via salvage pathway; AMP from adenine: step 1/1.</text>
</comment>
<evidence type="ECO:0000256" key="7">
    <source>
        <dbReference type="ARBA" id="ARBA00022490"/>
    </source>
</evidence>
<dbReference type="NCBIfam" id="NF002636">
    <property type="entry name" value="PRK02304.1-5"/>
    <property type="match status" value="1"/>
</dbReference>
<dbReference type="InterPro" id="IPR029057">
    <property type="entry name" value="PRTase-like"/>
</dbReference>
<keyword evidence="7 11" id="KW-0963">Cytoplasm</keyword>
<dbReference type="AlphaFoldDB" id="A0A9X1HQM1"/>
<evidence type="ECO:0000256" key="5">
    <source>
        <dbReference type="ARBA" id="ARBA00008391"/>
    </source>
</evidence>
<proteinExistence type="inferred from homology"/>
<organism evidence="14 16">
    <name type="scientific">Fulvivirga sedimenti</name>
    <dbReference type="NCBI Taxonomy" id="2879465"/>
    <lineage>
        <taxon>Bacteria</taxon>
        <taxon>Pseudomonadati</taxon>
        <taxon>Bacteroidota</taxon>
        <taxon>Cytophagia</taxon>
        <taxon>Cytophagales</taxon>
        <taxon>Fulvivirgaceae</taxon>
        <taxon>Fulvivirga</taxon>
    </lineage>
</organism>
<dbReference type="NCBIfam" id="TIGR01090">
    <property type="entry name" value="apt"/>
    <property type="match status" value="1"/>
</dbReference>
<dbReference type="FunFam" id="3.40.50.2020:FF:000021">
    <property type="entry name" value="Adenine phosphoribosyltransferase"/>
    <property type="match status" value="1"/>
</dbReference>
<gene>
    <name evidence="11" type="primary">apt</name>
    <name evidence="13" type="ORF">LDX50_10730</name>
    <name evidence="14" type="ORF">LDX50_16700</name>
    <name evidence="15" type="ORF">LDX50_22420</name>
</gene>
<dbReference type="PANTHER" id="PTHR32315">
    <property type="entry name" value="ADENINE PHOSPHORIBOSYLTRANSFERASE"/>
    <property type="match status" value="1"/>
</dbReference>
<evidence type="ECO:0000256" key="10">
    <source>
        <dbReference type="ARBA" id="ARBA00022726"/>
    </source>
</evidence>
<dbReference type="EMBL" id="JAIXNE010000004">
    <property type="protein sequence ID" value="MCA6077652.1"/>
    <property type="molecule type" value="Genomic_DNA"/>
</dbReference>
<evidence type="ECO:0000256" key="1">
    <source>
        <dbReference type="ARBA" id="ARBA00000868"/>
    </source>
</evidence>
<dbReference type="GO" id="GO:0005737">
    <property type="term" value="C:cytoplasm"/>
    <property type="evidence" value="ECO:0007669"/>
    <property type="project" value="UniProtKB-SubCell"/>
</dbReference>
<dbReference type="GO" id="GO:0016208">
    <property type="term" value="F:AMP binding"/>
    <property type="evidence" value="ECO:0007669"/>
    <property type="project" value="TreeGrafter"/>
</dbReference>
<dbReference type="GO" id="GO:0003999">
    <property type="term" value="F:adenine phosphoribosyltransferase activity"/>
    <property type="evidence" value="ECO:0007669"/>
    <property type="project" value="UniProtKB-UniRule"/>
</dbReference>
<dbReference type="InterPro" id="IPR005764">
    <property type="entry name" value="Ade_phspho_trans"/>
</dbReference>
<comment type="function">
    <text evidence="2 11">Catalyzes a salvage reaction resulting in the formation of AMP, that is energically less costly than de novo synthesis.</text>
</comment>
<keyword evidence="9 11" id="KW-0808">Transferase</keyword>
<dbReference type="RefSeq" id="WP_225698450.1">
    <property type="nucleotide sequence ID" value="NZ_JAIXNE010000002.1"/>
</dbReference>
<feature type="domain" description="Phosphoribosyltransferase" evidence="12">
    <location>
        <begin position="33"/>
        <end position="142"/>
    </location>
</feature>
<dbReference type="Pfam" id="PF00156">
    <property type="entry name" value="Pribosyltran"/>
    <property type="match status" value="1"/>
</dbReference>
<dbReference type="GO" id="GO:0006166">
    <property type="term" value="P:purine ribonucleoside salvage"/>
    <property type="evidence" value="ECO:0007669"/>
    <property type="project" value="UniProtKB-UniRule"/>
</dbReference>
<name>A0A9X1HQM1_9BACT</name>
<evidence type="ECO:0000256" key="9">
    <source>
        <dbReference type="ARBA" id="ARBA00022679"/>
    </source>
</evidence>
<comment type="subcellular location">
    <subcellularLocation>
        <location evidence="3 11">Cytoplasm</location>
    </subcellularLocation>
</comment>
<evidence type="ECO:0000256" key="6">
    <source>
        <dbReference type="ARBA" id="ARBA00011893"/>
    </source>
</evidence>
<evidence type="ECO:0000256" key="2">
    <source>
        <dbReference type="ARBA" id="ARBA00003968"/>
    </source>
</evidence>
<keyword evidence="10 11" id="KW-0660">Purine salvage</keyword>
<keyword evidence="8 11" id="KW-0328">Glycosyltransferase</keyword>
<comment type="caution">
    <text evidence="14">The sequence shown here is derived from an EMBL/GenBank/DDBJ whole genome shotgun (WGS) entry which is preliminary data.</text>
</comment>
<accession>A0A9X1HQM1</accession>
<dbReference type="EC" id="2.4.2.7" evidence="6 11"/>
<dbReference type="CDD" id="cd06223">
    <property type="entry name" value="PRTases_typeI"/>
    <property type="match status" value="1"/>
</dbReference>
<evidence type="ECO:0000256" key="8">
    <source>
        <dbReference type="ARBA" id="ARBA00022676"/>
    </source>
</evidence>
<evidence type="ECO:0000313" key="13">
    <source>
        <dbReference type="EMBL" id="MCA6075347.1"/>
    </source>
</evidence>
<evidence type="ECO:0000313" key="16">
    <source>
        <dbReference type="Proteomes" id="UP001139409"/>
    </source>
</evidence>
<dbReference type="HAMAP" id="MF_00004">
    <property type="entry name" value="Aden_phosphoribosyltr"/>
    <property type="match status" value="1"/>
</dbReference>
<comment type="subunit">
    <text evidence="11">Homodimer.</text>
</comment>
<evidence type="ECO:0000259" key="12">
    <source>
        <dbReference type="Pfam" id="PF00156"/>
    </source>
</evidence>
<sequence length="175" mass="19103">MKDLSKIKGKIRDIRNFPKEGIVFKDITPLLADHEACAEAVEGLAEPFQNNPPDAIAGIESRGFLFGMLLAMHFGIPFIPVRKSGKLPYEKISHSYSLEYGEATIEIHTDAVWPGCKVLIHDDLLATGGTAAAAANLIEKLGGVVHGYSFLIELEFLNGSENLTSAFKHSLIRVK</sequence>
<dbReference type="InterPro" id="IPR000836">
    <property type="entry name" value="PRTase_dom"/>
</dbReference>
<evidence type="ECO:0000256" key="4">
    <source>
        <dbReference type="ARBA" id="ARBA00004659"/>
    </source>
</evidence>
<evidence type="ECO:0000256" key="11">
    <source>
        <dbReference type="HAMAP-Rule" id="MF_00004"/>
    </source>
</evidence>
<dbReference type="EMBL" id="JAIXNE010000003">
    <property type="protein sequence ID" value="MCA6076524.1"/>
    <property type="molecule type" value="Genomic_DNA"/>
</dbReference>
<comment type="catalytic activity">
    <reaction evidence="1 11">
        <text>AMP + diphosphate = 5-phospho-alpha-D-ribose 1-diphosphate + adenine</text>
        <dbReference type="Rhea" id="RHEA:16609"/>
        <dbReference type="ChEBI" id="CHEBI:16708"/>
        <dbReference type="ChEBI" id="CHEBI:33019"/>
        <dbReference type="ChEBI" id="CHEBI:58017"/>
        <dbReference type="ChEBI" id="CHEBI:456215"/>
        <dbReference type="EC" id="2.4.2.7"/>
    </reaction>
</comment>
<dbReference type="EMBL" id="JAIXNE010000002">
    <property type="protein sequence ID" value="MCA6075347.1"/>
    <property type="molecule type" value="Genomic_DNA"/>
</dbReference>
<dbReference type="NCBIfam" id="NF002634">
    <property type="entry name" value="PRK02304.1-3"/>
    <property type="match status" value="1"/>
</dbReference>
<keyword evidence="16" id="KW-1185">Reference proteome</keyword>
<dbReference type="Proteomes" id="UP001139409">
    <property type="component" value="Unassembled WGS sequence"/>
</dbReference>
<evidence type="ECO:0000313" key="14">
    <source>
        <dbReference type="EMBL" id="MCA6076524.1"/>
    </source>
</evidence>
<evidence type="ECO:0000256" key="3">
    <source>
        <dbReference type="ARBA" id="ARBA00004496"/>
    </source>
</evidence>
<dbReference type="PANTHER" id="PTHR32315:SF3">
    <property type="entry name" value="ADENINE PHOSPHORIBOSYLTRANSFERASE"/>
    <property type="match status" value="1"/>
</dbReference>
<evidence type="ECO:0000313" key="15">
    <source>
        <dbReference type="EMBL" id="MCA6077652.1"/>
    </source>
</evidence>
<protein>
    <recommendedName>
        <fullName evidence="6 11">Adenine phosphoribosyltransferase</fullName>
        <shortName evidence="11">APRT</shortName>
        <ecNumber evidence="6 11">2.4.2.7</ecNumber>
    </recommendedName>
</protein>
<dbReference type="InterPro" id="IPR050054">
    <property type="entry name" value="UPRTase/APRTase"/>
</dbReference>